<feature type="compositionally biased region" description="Basic residues" evidence="1">
    <location>
        <begin position="928"/>
        <end position="945"/>
    </location>
</feature>
<evidence type="ECO:0000313" key="3">
    <source>
        <dbReference type="Proteomes" id="UP000018936"/>
    </source>
</evidence>
<feature type="compositionally biased region" description="Acidic residues" evidence="1">
    <location>
        <begin position="479"/>
        <end position="500"/>
    </location>
</feature>
<feature type="compositionally biased region" description="Basic residues" evidence="1">
    <location>
        <begin position="955"/>
        <end position="969"/>
    </location>
</feature>
<comment type="caution">
    <text evidence="2">The sequence shown here is derived from an EMBL/GenBank/DDBJ whole genome shotgun (WGS) entry which is preliminary data.</text>
</comment>
<sequence>MAEKNEAHGPGRAARSSGDLFRGVGEAPPNSGGDADAATEKIPPRVGQVVLNLQPCNLVTAQCYNSTEKPKGAFSRGNRMLFFRASSVLWESSDSFSQNGRSSLGEKRNVFTEKTTSFGKKHLGTNQDNGQSPRTLMTVVQRCDSARSDREPVNPTSDWPRQPHLFSDRLAGKQVNRLTDNQSWEGPCSSSSPPPHLSGRPYIISDKWQSSLFLKVSHTFRGQAVGILPRHAHQATPTEPILLRCKFVASAASTGTFPGKRETEAYPIKTMIPTLAMFLWRTFQDSRTDSFWALERGNASSRSPWLPGSVPFASRASAEPPLSSETAGSAASPVLDKVHPICSAGFSSPGTTKADGAATGGLHAVMFVNLDHFKEFWELKSRRLKVVKIDKHRHSDSLQNANSTAVNVSQSSWPSFHPEGEPGCFSPLVQPHRLGVTLLGNPAAGSCGGECPKPAKQPQNKMARAEFGGITEKMGRGEGEEEEEEGEDDDCWEEEEEEEDCGVVSELAGEPGLVMPPLTSPGEAGSIWQAFCHKLAYDEWLQDLGRSSPEVSKLGNFKTCGLQLPELKLKSTSLKVAKFEDPGLVPGREGLGRRGWVNLLSKAPEGRTKKNKWKPIKESCGCSTTGGFEEETGQSLVWNACCGPQLPEFPSQQFQELKSTSLKSSRVGHPQVLVSCLSRGWTKTSKVPSNSVFSLSPPCVCKGSRERLLASPSTWEAPLPERRKLRQASTYQRKRGCWVVQAGEPSARRCLLQGEKSKAFPPGLCSVLSLFPLGSSAILSQVHPRRAGGAQAGILGILKPAWFGSLSPSRKLPSARMGQWARDPPRLPAFQARGDQALLAPKCWGRRGGQQKGGLYEAGRSCTRRSLAFPAAWEDGCAGLGPVIKGAGLGAGRCRALGDFGPEQKKKEKKKKGGREGGKEEVREREWKKRKNGWKAGRQRKKKSRGREGRERERKKERKKKKEKRKKKK</sequence>
<dbReference type="AlphaFoldDB" id="V8NQD0"/>
<evidence type="ECO:0000313" key="2">
    <source>
        <dbReference type="EMBL" id="ETE63757.1"/>
    </source>
</evidence>
<reference evidence="2 3" key="1">
    <citation type="journal article" date="2013" name="Proc. Natl. Acad. Sci. U.S.A.">
        <title>The king cobra genome reveals dynamic gene evolution and adaptation in the snake venom system.</title>
        <authorList>
            <person name="Vonk F.J."/>
            <person name="Casewell N.R."/>
            <person name="Henkel C.V."/>
            <person name="Heimberg A.M."/>
            <person name="Jansen H.J."/>
            <person name="McCleary R.J."/>
            <person name="Kerkkamp H.M."/>
            <person name="Vos R.A."/>
            <person name="Guerreiro I."/>
            <person name="Calvete J.J."/>
            <person name="Wuster W."/>
            <person name="Woods A.E."/>
            <person name="Logan J.M."/>
            <person name="Harrison R.A."/>
            <person name="Castoe T.A."/>
            <person name="de Koning A.P."/>
            <person name="Pollock D.D."/>
            <person name="Yandell M."/>
            <person name="Calderon D."/>
            <person name="Renjifo C."/>
            <person name="Currier R.B."/>
            <person name="Salgado D."/>
            <person name="Pla D."/>
            <person name="Sanz L."/>
            <person name="Hyder A.S."/>
            <person name="Ribeiro J.M."/>
            <person name="Arntzen J.W."/>
            <person name="van den Thillart G.E."/>
            <person name="Boetzer M."/>
            <person name="Pirovano W."/>
            <person name="Dirks R.P."/>
            <person name="Spaink H.P."/>
            <person name="Duboule D."/>
            <person name="McGlinn E."/>
            <person name="Kini R.M."/>
            <person name="Richardson M.K."/>
        </authorList>
    </citation>
    <scope>NUCLEOTIDE SEQUENCE</scope>
    <source>
        <tissue evidence="2">Blood</tissue>
    </source>
</reference>
<feature type="region of interest" description="Disordered" evidence="1">
    <location>
        <begin position="473"/>
        <end position="500"/>
    </location>
</feature>
<organism evidence="2 3">
    <name type="scientific">Ophiophagus hannah</name>
    <name type="common">King cobra</name>
    <name type="synonym">Naja hannah</name>
    <dbReference type="NCBI Taxonomy" id="8665"/>
    <lineage>
        <taxon>Eukaryota</taxon>
        <taxon>Metazoa</taxon>
        <taxon>Chordata</taxon>
        <taxon>Craniata</taxon>
        <taxon>Vertebrata</taxon>
        <taxon>Euteleostomi</taxon>
        <taxon>Lepidosauria</taxon>
        <taxon>Squamata</taxon>
        <taxon>Bifurcata</taxon>
        <taxon>Unidentata</taxon>
        <taxon>Episquamata</taxon>
        <taxon>Toxicofera</taxon>
        <taxon>Serpentes</taxon>
        <taxon>Colubroidea</taxon>
        <taxon>Elapidae</taxon>
        <taxon>Elapinae</taxon>
        <taxon>Ophiophagus</taxon>
    </lineage>
</organism>
<dbReference type="EMBL" id="AZIM01002582">
    <property type="protein sequence ID" value="ETE63757.1"/>
    <property type="molecule type" value="Genomic_DNA"/>
</dbReference>
<accession>V8NQD0</accession>
<protein>
    <submittedName>
        <fullName evidence="2">Nop9</fullName>
    </submittedName>
</protein>
<feature type="non-terminal residue" evidence="2">
    <location>
        <position position="1"/>
    </location>
</feature>
<feature type="compositionally biased region" description="Basic and acidic residues" evidence="1">
    <location>
        <begin position="914"/>
        <end position="927"/>
    </location>
</feature>
<evidence type="ECO:0000256" key="1">
    <source>
        <dbReference type="SAM" id="MobiDB-lite"/>
    </source>
</evidence>
<name>V8NQD0_OPHHA</name>
<gene>
    <name evidence="2" type="primary">NOP9</name>
    <name evidence="2" type="ORF">L345_10484</name>
</gene>
<dbReference type="Proteomes" id="UP000018936">
    <property type="component" value="Unassembled WGS sequence"/>
</dbReference>
<feature type="region of interest" description="Disordered" evidence="1">
    <location>
        <begin position="1"/>
        <end position="39"/>
    </location>
</feature>
<proteinExistence type="predicted"/>
<keyword evidence="3" id="KW-1185">Reference proteome</keyword>
<feature type="region of interest" description="Disordered" evidence="1">
    <location>
        <begin position="896"/>
        <end position="969"/>
    </location>
</feature>